<reference evidence="1 2" key="1">
    <citation type="journal article" date="2015" name="Genome Biol. Evol.">
        <title>Phylogenomic analyses indicate that early fungi evolved digesting cell walls of algal ancestors of land plants.</title>
        <authorList>
            <person name="Chang Y."/>
            <person name="Wang S."/>
            <person name="Sekimoto S."/>
            <person name="Aerts A.L."/>
            <person name="Choi C."/>
            <person name="Clum A."/>
            <person name="LaButti K.M."/>
            <person name="Lindquist E.A."/>
            <person name="Yee Ngan C."/>
            <person name="Ohm R.A."/>
            <person name="Salamov A.A."/>
            <person name="Grigoriev I.V."/>
            <person name="Spatafora J.W."/>
            <person name="Berbee M.L."/>
        </authorList>
    </citation>
    <scope>NUCLEOTIDE SEQUENCE [LARGE SCALE GENOMIC DNA]</scope>
    <source>
        <strain evidence="1 2">JEL478</strain>
    </source>
</reference>
<gene>
    <name evidence="1" type="ORF">M427DRAFT_138631</name>
</gene>
<accession>A0A139A2S9</accession>
<proteinExistence type="predicted"/>
<sequence length="85" mass="10178">MKPTKILLKTIFWIAFADFIKQQPARRFWLKFKGADGDHVLEQRDIDRDVKRIVKRFEGEVRKRLMVQSGPKRVLKCGFWYPEGI</sequence>
<dbReference type="EMBL" id="KQ965809">
    <property type="protein sequence ID" value="KXS11096.1"/>
    <property type="molecule type" value="Genomic_DNA"/>
</dbReference>
<evidence type="ECO:0000313" key="1">
    <source>
        <dbReference type="EMBL" id="KXS11096.1"/>
    </source>
</evidence>
<dbReference type="Proteomes" id="UP000070544">
    <property type="component" value="Unassembled WGS sequence"/>
</dbReference>
<dbReference type="AlphaFoldDB" id="A0A139A2S9"/>
<name>A0A139A2S9_GONPJ</name>
<protein>
    <submittedName>
        <fullName evidence="1">Uncharacterized protein</fullName>
    </submittedName>
</protein>
<keyword evidence="2" id="KW-1185">Reference proteome</keyword>
<evidence type="ECO:0000313" key="2">
    <source>
        <dbReference type="Proteomes" id="UP000070544"/>
    </source>
</evidence>
<organism evidence="1 2">
    <name type="scientific">Gonapodya prolifera (strain JEL478)</name>
    <name type="common">Monoblepharis prolifera</name>
    <dbReference type="NCBI Taxonomy" id="1344416"/>
    <lineage>
        <taxon>Eukaryota</taxon>
        <taxon>Fungi</taxon>
        <taxon>Fungi incertae sedis</taxon>
        <taxon>Chytridiomycota</taxon>
        <taxon>Chytridiomycota incertae sedis</taxon>
        <taxon>Monoblepharidomycetes</taxon>
        <taxon>Monoblepharidales</taxon>
        <taxon>Gonapodyaceae</taxon>
        <taxon>Gonapodya</taxon>
    </lineage>
</organism>